<dbReference type="PANTHER" id="PTHR36182">
    <property type="entry name" value="PROTEIN, PUTATIVE (AFU_ORTHOLOGUE AFUA_6G10930)-RELATED"/>
    <property type="match status" value="1"/>
</dbReference>
<keyword evidence="1" id="KW-0732">Signal</keyword>
<keyword evidence="3" id="KW-1185">Reference proteome</keyword>
<name>A0A9W8M3Q3_9FUNG</name>
<comment type="caution">
    <text evidence="2">The sequence shown here is derived from an EMBL/GenBank/DDBJ whole genome shotgun (WGS) entry which is preliminary data.</text>
</comment>
<dbReference type="AlphaFoldDB" id="A0A9W8M3Q3"/>
<feature type="signal peptide" evidence="1">
    <location>
        <begin position="1"/>
        <end position="18"/>
    </location>
</feature>
<accession>A0A9W8M3Q3</accession>
<dbReference type="PANTHER" id="PTHR36182:SF1">
    <property type="entry name" value="PROTEIN, PUTATIVE (AFU_ORTHOLOGUE AFUA_6G10930)-RELATED"/>
    <property type="match status" value="1"/>
</dbReference>
<reference evidence="2" key="1">
    <citation type="submission" date="2022-07" db="EMBL/GenBank/DDBJ databases">
        <title>Phylogenomic reconstructions and comparative analyses of Kickxellomycotina fungi.</title>
        <authorList>
            <person name="Reynolds N.K."/>
            <person name="Stajich J.E."/>
            <person name="Barry K."/>
            <person name="Grigoriev I.V."/>
            <person name="Crous P."/>
            <person name="Smith M.E."/>
        </authorList>
    </citation>
    <scope>NUCLEOTIDE SEQUENCE</scope>
    <source>
        <strain evidence="2">RSA 476</strain>
    </source>
</reference>
<evidence type="ECO:0008006" key="4">
    <source>
        <dbReference type="Google" id="ProtNLM"/>
    </source>
</evidence>
<proteinExistence type="predicted"/>
<dbReference type="Gene3D" id="2.70.50.70">
    <property type="match status" value="1"/>
</dbReference>
<evidence type="ECO:0000256" key="1">
    <source>
        <dbReference type="SAM" id="SignalP"/>
    </source>
</evidence>
<dbReference type="EMBL" id="JANBUY010000081">
    <property type="protein sequence ID" value="KAJ2864674.1"/>
    <property type="molecule type" value="Genomic_DNA"/>
</dbReference>
<gene>
    <name evidence="2" type="ORF">GGH94_002764</name>
</gene>
<protein>
    <recommendedName>
        <fullName evidence="4">Chitin-binding type-4 domain-containing protein</fullName>
    </recommendedName>
</protein>
<dbReference type="Proteomes" id="UP001140074">
    <property type="component" value="Unassembled WGS sequence"/>
</dbReference>
<feature type="chain" id="PRO_5040804261" description="Chitin-binding type-4 domain-containing protein" evidence="1">
    <location>
        <begin position="19"/>
        <end position="341"/>
    </location>
</feature>
<sequence>MLFKISTIAFALVASVSAHMAMIEPCTRYTPHNPKCPSLPPGQTFDYNLKNPLGETQALCKYTTPYATPVATWTAGQSITTNFEAGGAAHGGGHVQFSLSYDGGKTFVVIHEVLKYAFFNGPSNGNAATVLSYTFNLPADVPASNSAIFAWTWVNAIGNREFYMNCADVAIKSSSTSFTGKQMTIANHHGYPTIPEFNGNYDTGLEHYTNAPKITVTGYGSVPGGGNNGTNTLPPVPHVPQTPTLSVPPVVKPTTVEQEKPTSNVVPVPTYVPPPVVSTPPVPQPTSPPTNSGCTHGTQTCNADGAGFKVCVWGIWSNTISCAPSTKCKALAPGTVNCGWP</sequence>
<organism evidence="2 3">
    <name type="scientific">Coemansia aciculifera</name>
    <dbReference type="NCBI Taxonomy" id="417176"/>
    <lineage>
        <taxon>Eukaryota</taxon>
        <taxon>Fungi</taxon>
        <taxon>Fungi incertae sedis</taxon>
        <taxon>Zoopagomycota</taxon>
        <taxon>Kickxellomycotina</taxon>
        <taxon>Kickxellomycetes</taxon>
        <taxon>Kickxellales</taxon>
        <taxon>Kickxellaceae</taxon>
        <taxon>Coemansia</taxon>
    </lineage>
</organism>
<evidence type="ECO:0000313" key="3">
    <source>
        <dbReference type="Proteomes" id="UP001140074"/>
    </source>
</evidence>
<evidence type="ECO:0000313" key="2">
    <source>
        <dbReference type="EMBL" id="KAJ2864674.1"/>
    </source>
</evidence>